<gene>
    <name evidence="1" type="ORF">A2397_04745</name>
</gene>
<dbReference type="InterPro" id="IPR046871">
    <property type="entry name" value="Pro_CA_2"/>
</dbReference>
<evidence type="ECO:0000313" key="1">
    <source>
        <dbReference type="EMBL" id="OGD09858.1"/>
    </source>
</evidence>
<dbReference type="AlphaFoldDB" id="A0A1F4ZUU2"/>
<dbReference type="SUPFAM" id="SSF53056">
    <property type="entry name" value="beta-carbonic anhydrase, cab"/>
    <property type="match status" value="1"/>
</dbReference>
<comment type="caution">
    <text evidence="1">The sequence shown here is derived from an EMBL/GenBank/DDBJ whole genome shotgun (WGS) entry which is preliminary data.</text>
</comment>
<sequence>MSHICDAIVVCCIDFRFQKFIRDWTDKNLAGKTFDLVGYAGSTKDLDTILKQIDISVRLHRITRVVLIHHEECGAYGSESTPDRHRNDLFKAKSSILSLNPHLTVDLYYLTLSGEFISVSNP</sequence>
<protein>
    <recommendedName>
        <fullName evidence="3">Carbonic anhydrase</fullName>
    </recommendedName>
</protein>
<dbReference type="EMBL" id="MEXR01000020">
    <property type="protein sequence ID" value="OGD09858.1"/>
    <property type="molecule type" value="Genomic_DNA"/>
</dbReference>
<dbReference type="Proteomes" id="UP000176424">
    <property type="component" value="Unassembled WGS sequence"/>
</dbReference>
<evidence type="ECO:0008006" key="3">
    <source>
        <dbReference type="Google" id="ProtNLM"/>
    </source>
</evidence>
<dbReference type="Pfam" id="PF20393">
    <property type="entry name" value="Pro_CA_2"/>
    <property type="match status" value="1"/>
</dbReference>
<dbReference type="GO" id="GO:0008270">
    <property type="term" value="F:zinc ion binding"/>
    <property type="evidence" value="ECO:0007669"/>
    <property type="project" value="InterPro"/>
</dbReference>
<accession>A0A1F4ZUU2</accession>
<proteinExistence type="predicted"/>
<reference evidence="1 2" key="1">
    <citation type="journal article" date="2016" name="Nat. Commun.">
        <title>Thousands of microbial genomes shed light on interconnected biogeochemical processes in an aquifer system.</title>
        <authorList>
            <person name="Anantharaman K."/>
            <person name="Brown C.T."/>
            <person name="Hug L.A."/>
            <person name="Sharon I."/>
            <person name="Castelle C.J."/>
            <person name="Probst A.J."/>
            <person name="Thomas B.C."/>
            <person name="Singh A."/>
            <person name="Wilkins M.J."/>
            <person name="Karaoz U."/>
            <person name="Brodie E.L."/>
            <person name="Williams K.H."/>
            <person name="Hubbard S.S."/>
            <person name="Banfield J.F."/>
        </authorList>
    </citation>
    <scope>NUCLEOTIDE SEQUENCE [LARGE SCALE GENOMIC DNA]</scope>
</reference>
<name>A0A1F4ZUU2_9BACT</name>
<dbReference type="GO" id="GO:0004089">
    <property type="term" value="F:carbonate dehydratase activity"/>
    <property type="evidence" value="ECO:0007669"/>
    <property type="project" value="InterPro"/>
</dbReference>
<evidence type="ECO:0000313" key="2">
    <source>
        <dbReference type="Proteomes" id="UP000176424"/>
    </source>
</evidence>
<organism evidence="1 2">
    <name type="scientific">Candidatus Amesbacteria bacterium RIFOXYB1_FULL_44_23</name>
    <dbReference type="NCBI Taxonomy" id="1797263"/>
    <lineage>
        <taxon>Bacteria</taxon>
        <taxon>Candidatus Amesiibacteriota</taxon>
    </lineage>
</organism>
<dbReference type="STRING" id="1797263.A2397_04745"/>
<dbReference type="InterPro" id="IPR036874">
    <property type="entry name" value="Carbonic_anhydrase_sf"/>
</dbReference>
<dbReference type="Gene3D" id="3.40.1050.10">
    <property type="entry name" value="Carbonic anhydrase"/>
    <property type="match status" value="1"/>
</dbReference>